<feature type="domain" description="UvrD-like helicase C-terminal" evidence="2">
    <location>
        <begin position="360"/>
        <end position="409"/>
    </location>
</feature>
<evidence type="ECO:0000259" key="2">
    <source>
        <dbReference type="Pfam" id="PF13538"/>
    </source>
</evidence>
<sequence>MTVQAVEGAAGCGKTYRLMEMLEEILTAHPLAEGQRVLALTFMHGARRRLADRLRTVDGLWGRVECCTIDGFAWRIYRRWRGLAVALGIPPRIEGEFDAVCDAAGLLLEQPQVRDWVATSFPIVLVDEGQDLRPERLRMLVAHSAAARMLIAADEFQCLEQALRPNPLVTWLQQTRELERLCQVRRTNIVGLLTAAAAIRHGQVPENGPGFRILRPGVSIPLAATMLANAIAWRRNGGNVAVITPSLQGGYAQNVVTRVAEGPCGRHGNGPYSIHWEGTDRSEVQVILEALELAPIALGSEVILALRHLLPSGTARATKGWVENQMHACGRTEFPRGEIEAVIERNVARQRQYGLSAAHHFTALTVQQAKNREFEGVVILWPYQVGGDAEHKRRLLYNAVTRAKHWCQIIVQGPDILRAPPFA</sequence>
<protein>
    <recommendedName>
        <fullName evidence="1">DNA 3'-5' helicase II</fullName>
    </recommendedName>
</protein>
<dbReference type="InterPro" id="IPR027785">
    <property type="entry name" value="UvrD-like_helicase_C"/>
</dbReference>
<gene>
    <name evidence="3" type="ORF">TH25_24895</name>
</gene>
<dbReference type="PANTHER" id="PTHR11070:SF2">
    <property type="entry name" value="ATP-DEPENDENT DNA HELICASE SRS2"/>
    <property type="match status" value="1"/>
</dbReference>
<dbReference type="GO" id="GO:0005524">
    <property type="term" value="F:ATP binding"/>
    <property type="evidence" value="ECO:0007669"/>
    <property type="project" value="InterPro"/>
</dbReference>
<organism evidence="3 4">
    <name type="scientific">Thalassospira profundimaris</name>
    <dbReference type="NCBI Taxonomy" id="502049"/>
    <lineage>
        <taxon>Bacteria</taxon>
        <taxon>Pseudomonadati</taxon>
        <taxon>Pseudomonadota</taxon>
        <taxon>Alphaproteobacteria</taxon>
        <taxon>Rhodospirillales</taxon>
        <taxon>Thalassospiraceae</taxon>
        <taxon>Thalassospira</taxon>
    </lineage>
</organism>
<dbReference type="GO" id="GO:0000725">
    <property type="term" value="P:recombinational repair"/>
    <property type="evidence" value="ECO:0007669"/>
    <property type="project" value="TreeGrafter"/>
</dbReference>
<dbReference type="PANTHER" id="PTHR11070">
    <property type="entry name" value="UVRD / RECB / PCRA DNA HELICASE FAMILY MEMBER"/>
    <property type="match status" value="1"/>
</dbReference>
<dbReference type="Proteomes" id="UP000252517">
    <property type="component" value="Unassembled WGS sequence"/>
</dbReference>
<dbReference type="Pfam" id="PF13538">
    <property type="entry name" value="UvrD_C_2"/>
    <property type="match status" value="1"/>
</dbReference>
<dbReference type="Pfam" id="PF13245">
    <property type="entry name" value="AAA_19"/>
    <property type="match status" value="1"/>
</dbReference>
<dbReference type="AlphaFoldDB" id="A0A367WGE8"/>
<dbReference type="InterPro" id="IPR027417">
    <property type="entry name" value="P-loop_NTPase"/>
</dbReference>
<reference evidence="3 4" key="1">
    <citation type="submission" date="2014-07" db="EMBL/GenBank/DDBJ databases">
        <title>Draft genome sequence of Thalassospira profundimaris S25-3-2.</title>
        <authorList>
            <person name="Lai Q."/>
            <person name="Shao Z."/>
        </authorList>
    </citation>
    <scope>NUCLEOTIDE SEQUENCE [LARGE SCALE GENOMIC DNA]</scope>
    <source>
        <strain evidence="3 4">S25-3-2</strain>
    </source>
</reference>
<dbReference type="GO" id="GO:0043138">
    <property type="term" value="F:3'-5' DNA helicase activity"/>
    <property type="evidence" value="ECO:0007669"/>
    <property type="project" value="TreeGrafter"/>
</dbReference>
<dbReference type="Gene3D" id="3.40.50.300">
    <property type="entry name" value="P-loop containing nucleotide triphosphate hydrolases"/>
    <property type="match status" value="2"/>
</dbReference>
<evidence type="ECO:0000313" key="4">
    <source>
        <dbReference type="Proteomes" id="UP000252517"/>
    </source>
</evidence>
<dbReference type="RefSeq" id="WP_220151501.1">
    <property type="nucleotide sequence ID" value="NZ_JPWH01000043.1"/>
</dbReference>
<dbReference type="GO" id="GO:0003677">
    <property type="term" value="F:DNA binding"/>
    <property type="evidence" value="ECO:0007669"/>
    <property type="project" value="InterPro"/>
</dbReference>
<name>A0A367WGE8_9PROT</name>
<comment type="caution">
    <text evidence="3">The sequence shown here is derived from an EMBL/GenBank/DDBJ whole genome shotgun (WGS) entry which is preliminary data.</text>
</comment>
<accession>A0A367WGE8</accession>
<proteinExistence type="predicted"/>
<dbReference type="EMBL" id="JPWH01000043">
    <property type="protein sequence ID" value="RCK40516.1"/>
    <property type="molecule type" value="Genomic_DNA"/>
</dbReference>
<dbReference type="InterPro" id="IPR000212">
    <property type="entry name" value="DNA_helicase_UvrD/REP"/>
</dbReference>
<dbReference type="SUPFAM" id="SSF52540">
    <property type="entry name" value="P-loop containing nucleoside triphosphate hydrolases"/>
    <property type="match status" value="1"/>
</dbReference>
<dbReference type="GO" id="GO:0005829">
    <property type="term" value="C:cytosol"/>
    <property type="evidence" value="ECO:0007669"/>
    <property type="project" value="TreeGrafter"/>
</dbReference>
<evidence type="ECO:0000256" key="1">
    <source>
        <dbReference type="ARBA" id="ARBA00034923"/>
    </source>
</evidence>
<evidence type="ECO:0000313" key="3">
    <source>
        <dbReference type="EMBL" id="RCK40516.1"/>
    </source>
</evidence>